<sequence length="88" mass="10211">MAVLHATGWNRGNCKPRCTHSHHPRPREHGRVVKVRRFRPDEAATWHYKQKRAKRQTMRKALGEDAMRTPNDTKGNSASSKKHEKTSN</sequence>
<dbReference type="AlphaFoldDB" id="A0ABD1Y119"/>
<gene>
    <name evidence="2" type="ORF">R1flu_000646</name>
</gene>
<proteinExistence type="predicted"/>
<dbReference type="Proteomes" id="UP001605036">
    <property type="component" value="Unassembled WGS sequence"/>
</dbReference>
<evidence type="ECO:0000313" key="2">
    <source>
        <dbReference type="EMBL" id="KAL2620441.1"/>
    </source>
</evidence>
<feature type="compositionally biased region" description="Polar residues" evidence="1">
    <location>
        <begin position="70"/>
        <end position="79"/>
    </location>
</feature>
<feature type="region of interest" description="Disordered" evidence="1">
    <location>
        <begin position="44"/>
        <end position="88"/>
    </location>
</feature>
<protein>
    <submittedName>
        <fullName evidence="2">Uncharacterized protein</fullName>
    </submittedName>
</protein>
<feature type="region of interest" description="Disordered" evidence="1">
    <location>
        <begin position="1"/>
        <end position="28"/>
    </location>
</feature>
<keyword evidence="3" id="KW-1185">Reference proteome</keyword>
<evidence type="ECO:0000313" key="3">
    <source>
        <dbReference type="Proteomes" id="UP001605036"/>
    </source>
</evidence>
<dbReference type="EMBL" id="JBHFFA010000006">
    <property type="protein sequence ID" value="KAL2620441.1"/>
    <property type="molecule type" value="Genomic_DNA"/>
</dbReference>
<feature type="compositionally biased region" description="Basic residues" evidence="1">
    <location>
        <begin position="17"/>
        <end position="28"/>
    </location>
</feature>
<organism evidence="2 3">
    <name type="scientific">Riccia fluitans</name>
    <dbReference type="NCBI Taxonomy" id="41844"/>
    <lineage>
        <taxon>Eukaryota</taxon>
        <taxon>Viridiplantae</taxon>
        <taxon>Streptophyta</taxon>
        <taxon>Embryophyta</taxon>
        <taxon>Marchantiophyta</taxon>
        <taxon>Marchantiopsida</taxon>
        <taxon>Marchantiidae</taxon>
        <taxon>Marchantiales</taxon>
        <taxon>Ricciaceae</taxon>
        <taxon>Riccia</taxon>
    </lineage>
</organism>
<feature type="compositionally biased region" description="Basic residues" evidence="1">
    <location>
        <begin position="48"/>
        <end position="58"/>
    </location>
</feature>
<name>A0ABD1Y119_9MARC</name>
<evidence type="ECO:0000256" key="1">
    <source>
        <dbReference type="SAM" id="MobiDB-lite"/>
    </source>
</evidence>
<accession>A0ABD1Y119</accession>
<comment type="caution">
    <text evidence="2">The sequence shown here is derived from an EMBL/GenBank/DDBJ whole genome shotgun (WGS) entry which is preliminary data.</text>
</comment>
<reference evidence="2 3" key="1">
    <citation type="submission" date="2024-09" db="EMBL/GenBank/DDBJ databases">
        <title>Chromosome-scale assembly of Riccia fluitans.</title>
        <authorList>
            <person name="Paukszto L."/>
            <person name="Sawicki J."/>
            <person name="Karawczyk K."/>
            <person name="Piernik-Szablinska J."/>
            <person name="Szczecinska M."/>
            <person name="Mazdziarz M."/>
        </authorList>
    </citation>
    <scope>NUCLEOTIDE SEQUENCE [LARGE SCALE GENOMIC DNA]</scope>
    <source>
        <strain evidence="2">Rf_01</strain>
        <tissue evidence="2">Aerial parts of the thallus</tissue>
    </source>
</reference>